<dbReference type="RefSeq" id="WP_189132716.1">
    <property type="nucleotide sequence ID" value="NZ_BMMS01000014.1"/>
</dbReference>
<feature type="domain" description="Flavodoxin-like" evidence="1">
    <location>
        <begin position="3"/>
        <end position="161"/>
    </location>
</feature>
<protein>
    <submittedName>
        <fullName evidence="2">Flavodoxin</fullName>
    </submittedName>
</protein>
<keyword evidence="3" id="KW-1185">Reference proteome</keyword>
<reference evidence="2" key="1">
    <citation type="journal article" date="2014" name="Int. J. Syst. Evol. Microbiol.">
        <title>Complete genome sequence of Corynebacterium casei LMG S-19264T (=DSM 44701T), isolated from a smear-ripened cheese.</title>
        <authorList>
            <consortium name="US DOE Joint Genome Institute (JGI-PGF)"/>
            <person name="Walter F."/>
            <person name="Albersmeier A."/>
            <person name="Kalinowski J."/>
            <person name="Ruckert C."/>
        </authorList>
    </citation>
    <scope>NUCLEOTIDE SEQUENCE</scope>
    <source>
        <strain evidence="2">CGMCC 4.7201</strain>
    </source>
</reference>
<dbReference type="SUPFAM" id="SSF52218">
    <property type="entry name" value="Flavoproteins"/>
    <property type="match status" value="1"/>
</dbReference>
<organism evidence="2 3">
    <name type="scientific">Wenjunlia tyrosinilytica</name>
    <dbReference type="NCBI Taxonomy" id="1544741"/>
    <lineage>
        <taxon>Bacteria</taxon>
        <taxon>Bacillati</taxon>
        <taxon>Actinomycetota</taxon>
        <taxon>Actinomycetes</taxon>
        <taxon>Kitasatosporales</taxon>
        <taxon>Streptomycetaceae</taxon>
        <taxon>Wenjunlia</taxon>
    </lineage>
</organism>
<dbReference type="Pfam" id="PF12724">
    <property type="entry name" value="Flavodoxin_5"/>
    <property type="match status" value="1"/>
</dbReference>
<accession>A0A917ZTC5</accession>
<dbReference type="Gene3D" id="3.40.50.360">
    <property type="match status" value="1"/>
</dbReference>
<dbReference type="PROSITE" id="PS50902">
    <property type="entry name" value="FLAVODOXIN_LIKE"/>
    <property type="match status" value="1"/>
</dbReference>
<name>A0A917ZTC5_9ACTN</name>
<dbReference type="InterPro" id="IPR029039">
    <property type="entry name" value="Flavoprotein-like_sf"/>
</dbReference>
<evidence type="ECO:0000313" key="2">
    <source>
        <dbReference type="EMBL" id="GGO90476.1"/>
    </source>
</evidence>
<dbReference type="GO" id="GO:0010181">
    <property type="term" value="F:FMN binding"/>
    <property type="evidence" value="ECO:0007669"/>
    <property type="project" value="InterPro"/>
</dbReference>
<evidence type="ECO:0000259" key="1">
    <source>
        <dbReference type="PROSITE" id="PS50902"/>
    </source>
</evidence>
<evidence type="ECO:0000313" key="3">
    <source>
        <dbReference type="Proteomes" id="UP000641932"/>
    </source>
</evidence>
<sequence>MLVLIGYATCFGSTRGVAERIGTRLGNGGLGVDVRSLELVEEAAAYDAAVLGSAIHDRAWLPEAARFLRRESGVLASRPVWLFSVGLARAMGGRWEAKAPEPQEVADFRKAAHPLDHRLFAGAVRPEHLPRAGRLAYRLMRGRYGDFRNWQEIDAWADGIAHHLRDTGPTTH</sequence>
<dbReference type="AlphaFoldDB" id="A0A917ZTC5"/>
<proteinExistence type="predicted"/>
<dbReference type="InterPro" id="IPR026816">
    <property type="entry name" value="Flavodoxin_dom"/>
</dbReference>
<dbReference type="EMBL" id="BMMS01000014">
    <property type="protein sequence ID" value="GGO90476.1"/>
    <property type="molecule type" value="Genomic_DNA"/>
</dbReference>
<dbReference type="InterPro" id="IPR008254">
    <property type="entry name" value="Flavodoxin/NO_synth"/>
</dbReference>
<comment type="caution">
    <text evidence="2">The sequence shown here is derived from an EMBL/GenBank/DDBJ whole genome shotgun (WGS) entry which is preliminary data.</text>
</comment>
<reference evidence="2" key="2">
    <citation type="submission" date="2020-09" db="EMBL/GenBank/DDBJ databases">
        <authorList>
            <person name="Sun Q."/>
            <person name="Zhou Y."/>
        </authorList>
    </citation>
    <scope>NUCLEOTIDE SEQUENCE</scope>
    <source>
        <strain evidence="2">CGMCC 4.7201</strain>
    </source>
</reference>
<dbReference type="Proteomes" id="UP000641932">
    <property type="component" value="Unassembled WGS sequence"/>
</dbReference>
<gene>
    <name evidence="2" type="primary">hemG</name>
    <name evidence="2" type="ORF">GCM10012280_36120</name>
</gene>